<dbReference type="EMBL" id="JBEHHI010000001">
    <property type="protein sequence ID" value="MEX5728379.1"/>
    <property type="molecule type" value="Genomic_DNA"/>
</dbReference>
<dbReference type="Pfam" id="PF00583">
    <property type="entry name" value="Acetyltransf_1"/>
    <property type="match status" value="1"/>
</dbReference>
<dbReference type="InterPro" id="IPR000182">
    <property type="entry name" value="GNAT_dom"/>
</dbReference>
<accession>A0ABV3XT61</accession>
<dbReference type="CDD" id="cd04301">
    <property type="entry name" value="NAT_SF"/>
    <property type="match status" value="1"/>
</dbReference>
<dbReference type="InterPro" id="IPR016181">
    <property type="entry name" value="Acyl_CoA_acyltransferase"/>
</dbReference>
<dbReference type="PROSITE" id="PS51186">
    <property type="entry name" value="GNAT"/>
    <property type="match status" value="1"/>
</dbReference>
<comment type="caution">
    <text evidence="2">The sequence shown here is derived from an EMBL/GenBank/DDBJ whole genome shotgun (WGS) entry which is preliminary data.</text>
</comment>
<evidence type="ECO:0000313" key="2">
    <source>
        <dbReference type="EMBL" id="MEX5728379.1"/>
    </source>
</evidence>
<dbReference type="Proteomes" id="UP001560019">
    <property type="component" value="Unassembled WGS sequence"/>
</dbReference>
<evidence type="ECO:0000259" key="1">
    <source>
        <dbReference type="PROSITE" id="PS51186"/>
    </source>
</evidence>
<protein>
    <submittedName>
        <fullName evidence="2">Acetyltransferase</fullName>
    </submittedName>
</protein>
<gene>
    <name evidence="2" type="ORF">Ga0609869_001732</name>
</gene>
<feature type="domain" description="N-acetyltransferase" evidence="1">
    <location>
        <begin position="1"/>
        <end position="139"/>
    </location>
</feature>
<evidence type="ECO:0000313" key="3">
    <source>
        <dbReference type="Proteomes" id="UP001560019"/>
    </source>
</evidence>
<organism evidence="2 3">
    <name type="scientific">Rhodovulum iodosum</name>
    <dbReference type="NCBI Taxonomy" id="68291"/>
    <lineage>
        <taxon>Bacteria</taxon>
        <taxon>Pseudomonadati</taxon>
        <taxon>Pseudomonadota</taxon>
        <taxon>Alphaproteobacteria</taxon>
        <taxon>Rhodobacterales</taxon>
        <taxon>Paracoccaceae</taxon>
        <taxon>Rhodovulum</taxon>
    </lineage>
</organism>
<dbReference type="Gene3D" id="3.40.630.30">
    <property type="match status" value="1"/>
</dbReference>
<name>A0ABV3XT61_9RHOB</name>
<reference evidence="2 3" key="1">
    <citation type="submission" date="2024-06" db="EMBL/GenBank/DDBJ databases">
        <title>Genome of Rhodovulum iodosum, a marine photoferrotroph.</title>
        <authorList>
            <person name="Bianchini G."/>
            <person name="Nikeleit V."/>
            <person name="Kappler A."/>
            <person name="Bryce C."/>
            <person name="Sanchez-Baracaldo P."/>
        </authorList>
    </citation>
    <scope>NUCLEOTIDE SEQUENCE [LARGE SCALE GENOMIC DNA]</scope>
    <source>
        <strain evidence="2 3">UT/N1</strain>
    </source>
</reference>
<dbReference type="RefSeq" id="WP_125408713.1">
    <property type="nucleotide sequence ID" value="NZ_JBEHHI010000001.1"/>
</dbReference>
<dbReference type="SUPFAM" id="SSF55729">
    <property type="entry name" value="Acyl-CoA N-acyltransferases (Nat)"/>
    <property type="match status" value="1"/>
</dbReference>
<sequence>MNLRQAQPDDQPAIALLLTAAFGQPAEALLVESLRAEGAMALELVVERRGNGLWGYLALSQMRSPVGWLALAPVAVAPSQQRQGVGSALILGALEMTDAPVVVVGEPGYYARFGFSVDRAARLTSPYPPEFTALHQRAPEGDAPAEVLVYATAFGS</sequence>
<proteinExistence type="predicted"/>
<keyword evidence="3" id="KW-1185">Reference proteome</keyword>